<dbReference type="RefSeq" id="WP_338048890.1">
    <property type="nucleotide sequence ID" value="NZ_NHSD01000204.1"/>
</dbReference>
<dbReference type="Gene3D" id="3.20.20.140">
    <property type="entry name" value="Metal-dependent hydrolases"/>
    <property type="match status" value="1"/>
</dbReference>
<evidence type="ECO:0000259" key="1">
    <source>
        <dbReference type="Pfam" id="PF07969"/>
    </source>
</evidence>
<sequence>MSDLLLRNIRLACGTPADIRIEGGRIAAIGAGLDGPGPEAGAPHADGGGAIALPGLVEAHTHLDKTLWGMDWYPARGGGELQDLIDNERVSRVPLGLDVHRQSMRHALRLVGAGTSLIRSHVDIDTDHGLSLFEGLAQTRAALADQVEIEIVAFPQSGLLVRPGTVALMEDALAAGADVVGGLDPCSMDRDPKGHLDAIFAMAERFGKPVDIHLHEPGEMGAFSLELILERTRALGMAGRT</sequence>
<dbReference type="EMBL" id="NHSD01000204">
    <property type="protein sequence ID" value="MBK5927100.1"/>
    <property type="molecule type" value="Genomic_DNA"/>
</dbReference>
<protein>
    <submittedName>
        <fullName evidence="2">Cytosine deaminase</fullName>
    </submittedName>
</protein>
<gene>
    <name evidence="2" type="ORF">CCR87_07065</name>
</gene>
<dbReference type="PANTHER" id="PTHR32027">
    <property type="entry name" value="CYTOSINE DEAMINASE"/>
    <property type="match status" value="1"/>
</dbReference>
<dbReference type="InterPro" id="IPR052349">
    <property type="entry name" value="Metallo-hydrolase_Enzymes"/>
</dbReference>
<dbReference type="PANTHER" id="PTHR32027:SF9">
    <property type="entry name" value="BLL3847 PROTEIN"/>
    <property type="match status" value="1"/>
</dbReference>
<keyword evidence="3" id="KW-1185">Reference proteome</keyword>
<evidence type="ECO:0000313" key="2">
    <source>
        <dbReference type="EMBL" id="MBK5927100.1"/>
    </source>
</evidence>
<accession>A0A934TJU7</accession>
<dbReference type="SUPFAM" id="SSF51556">
    <property type="entry name" value="Metallo-dependent hydrolases"/>
    <property type="match status" value="1"/>
</dbReference>
<reference evidence="2" key="1">
    <citation type="submission" date="2017-05" db="EMBL/GenBank/DDBJ databases">
        <authorList>
            <person name="Imhoff J.F."/>
            <person name="Rahn T."/>
            <person name="Kuenzel S."/>
            <person name="Neulinger S.C."/>
        </authorList>
    </citation>
    <scope>NUCLEOTIDE SEQUENCE</scope>
    <source>
        <strain evidence="2">LMG 28126</strain>
    </source>
</reference>
<name>A0A934TJU7_9RHOB</name>
<dbReference type="GO" id="GO:0016814">
    <property type="term" value="F:hydrolase activity, acting on carbon-nitrogen (but not peptide) bonds, in cyclic amidines"/>
    <property type="evidence" value="ECO:0007669"/>
    <property type="project" value="TreeGrafter"/>
</dbReference>
<reference evidence="2" key="2">
    <citation type="journal article" date="2020" name="Microorganisms">
        <title>Osmotic Adaptation and Compatible Solute Biosynthesis of Phototrophic Bacteria as Revealed from Genome Analyses.</title>
        <authorList>
            <person name="Imhoff J.F."/>
            <person name="Rahn T."/>
            <person name="Kunzel S."/>
            <person name="Keller A."/>
            <person name="Neulinger S.C."/>
        </authorList>
    </citation>
    <scope>NUCLEOTIDE SEQUENCE</scope>
    <source>
        <strain evidence="2">LMG 28126</strain>
    </source>
</reference>
<dbReference type="InterPro" id="IPR011059">
    <property type="entry name" value="Metal-dep_hydrolase_composite"/>
</dbReference>
<organism evidence="2 3">
    <name type="scientific">Rhodobaculum claviforme</name>
    <dbReference type="NCBI Taxonomy" id="1549854"/>
    <lineage>
        <taxon>Bacteria</taxon>
        <taxon>Pseudomonadati</taxon>
        <taxon>Pseudomonadota</taxon>
        <taxon>Alphaproteobacteria</taxon>
        <taxon>Rhodobacterales</taxon>
        <taxon>Paracoccaceae</taxon>
        <taxon>Rhodobaculum</taxon>
    </lineage>
</organism>
<dbReference type="SUPFAM" id="SSF51338">
    <property type="entry name" value="Composite domain of metallo-dependent hydrolases"/>
    <property type="match status" value="1"/>
</dbReference>
<evidence type="ECO:0000313" key="3">
    <source>
        <dbReference type="Proteomes" id="UP000706333"/>
    </source>
</evidence>
<dbReference type="InterPro" id="IPR013108">
    <property type="entry name" value="Amidohydro_3"/>
</dbReference>
<comment type="caution">
    <text evidence="2">The sequence shown here is derived from an EMBL/GenBank/DDBJ whole genome shotgun (WGS) entry which is preliminary data.</text>
</comment>
<dbReference type="Proteomes" id="UP000706333">
    <property type="component" value="Unassembled WGS sequence"/>
</dbReference>
<feature type="non-terminal residue" evidence="2">
    <location>
        <position position="241"/>
    </location>
</feature>
<dbReference type="AlphaFoldDB" id="A0A934TJU7"/>
<proteinExistence type="predicted"/>
<feature type="domain" description="Amidohydrolase 3" evidence="1">
    <location>
        <begin position="48"/>
        <end position="240"/>
    </location>
</feature>
<dbReference type="InterPro" id="IPR032466">
    <property type="entry name" value="Metal_Hydrolase"/>
</dbReference>
<dbReference type="Pfam" id="PF07969">
    <property type="entry name" value="Amidohydro_3"/>
    <property type="match status" value="1"/>
</dbReference>